<organism evidence="1 2">
    <name type="scientific">Photobacterium proteolyticum</name>
    <dbReference type="NCBI Taxonomy" id="1903952"/>
    <lineage>
        <taxon>Bacteria</taxon>
        <taxon>Pseudomonadati</taxon>
        <taxon>Pseudomonadota</taxon>
        <taxon>Gammaproteobacteria</taxon>
        <taxon>Vibrionales</taxon>
        <taxon>Vibrionaceae</taxon>
        <taxon>Photobacterium</taxon>
    </lineage>
</organism>
<reference evidence="1 2" key="1">
    <citation type="submission" date="2016-09" db="EMBL/GenBank/DDBJ databases">
        <title>Photobacterium proteolyticum sp. nov. a protease producing bacterium isolated from ocean sediments of Laizhou Bay.</title>
        <authorList>
            <person name="Li Y."/>
        </authorList>
    </citation>
    <scope>NUCLEOTIDE SEQUENCE [LARGE SCALE GENOMIC DNA]</scope>
    <source>
        <strain evidence="1 2">13-12</strain>
    </source>
</reference>
<sequence>MSNSSDKLNPASRAMLVGAILGGTASAANQWKAHQSGEIDTNQLVSTVAKDSLKTGLASGATTYIAEKMAGRPVLSMLTVLSAGAAGLYMMEQYAEQKKNEQ</sequence>
<dbReference type="OrthoDB" id="5904314at2"/>
<evidence type="ECO:0000313" key="2">
    <source>
        <dbReference type="Proteomes" id="UP000186905"/>
    </source>
</evidence>
<accession>A0A1Q9G879</accession>
<dbReference type="Proteomes" id="UP000186905">
    <property type="component" value="Unassembled WGS sequence"/>
</dbReference>
<name>A0A1Q9G879_9GAMM</name>
<comment type="caution">
    <text evidence="1">The sequence shown here is derived from an EMBL/GenBank/DDBJ whole genome shotgun (WGS) entry which is preliminary data.</text>
</comment>
<dbReference type="AlphaFoldDB" id="A0A1Q9G879"/>
<dbReference type="STRING" id="1903952.BIT28_27080"/>
<dbReference type="Pfam" id="PF26373">
    <property type="entry name" value="MamC"/>
    <property type="match status" value="1"/>
</dbReference>
<protein>
    <submittedName>
        <fullName evidence="1">Uncharacterized protein</fullName>
    </submittedName>
</protein>
<dbReference type="EMBL" id="MJIL01000097">
    <property type="protein sequence ID" value="OLQ70486.1"/>
    <property type="molecule type" value="Genomic_DNA"/>
</dbReference>
<proteinExistence type="predicted"/>
<gene>
    <name evidence="1" type="ORF">BIT28_27080</name>
</gene>
<keyword evidence="2" id="KW-1185">Reference proteome</keyword>
<evidence type="ECO:0000313" key="1">
    <source>
        <dbReference type="EMBL" id="OLQ70486.1"/>
    </source>
</evidence>
<dbReference type="InterPro" id="IPR058956">
    <property type="entry name" value="MamC"/>
</dbReference>
<dbReference type="RefSeq" id="WP_075767779.1">
    <property type="nucleotide sequence ID" value="NZ_MJIL01000097.1"/>
</dbReference>